<name>A0A1Q9E4T3_SYMMI</name>
<keyword evidence="3" id="KW-1185">Reference proteome</keyword>
<organism evidence="2 3">
    <name type="scientific">Symbiodinium microadriaticum</name>
    <name type="common">Dinoflagellate</name>
    <name type="synonym">Zooxanthella microadriatica</name>
    <dbReference type="NCBI Taxonomy" id="2951"/>
    <lineage>
        <taxon>Eukaryota</taxon>
        <taxon>Sar</taxon>
        <taxon>Alveolata</taxon>
        <taxon>Dinophyceae</taxon>
        <taxon>Suessiales</taxon>
        <taxon>Symbiodiniaceae</taxon>
        <taxon>Symbiodinium</taxon>
    </lineage>
</organism>
<accession>A0A1Q9E4T3</accession>
<feature type="compositionally biased region" description="Basic residues" evidence="1">
    <location>
        <begin position="327"/>
        <end position="339"/>
    </location>
</feature>
<feature type="region of interest" description="Disordered" evidence="1">
    <location>
        <begin position="326"/>
        <end position="361"/>
    </location>
</feature>
<gene>
    <name evidence="2" type="ORF">AK812_SmicGene14730</name>
</gene>
<dbReference type="AlphaFoldDB" id="A0A1Q9E4T3"/>
<comment type="caution">
    <text evidence="2">The sequence shown here is derived from an EMBL/GenBank/DDBJ whole genome shotgun (WGS) entry which is preliminary data.</text>
</comment>
<feature type="region of interest" description="Disordered" evidence="1">
    <location>
        <begin position="611"/>
        <end position="634"/>
    </location>
</feature>
<sequence length="1085" mass="116529">MAGCEGSPVRGKSANNLSADASEIGLGLLLLQEAMAMATAEDATWDEKQVALDQVGRLLAGGATANLPMALRQEAEAWQCRQDERLRLARSLEAAAEKAAALEDGAREAMGEVSEGKFHVAGHVDRMARAKLSVDAGDREVRAAIPEQPFQIAFATAMLAEAARRASAFQEELAAATGSPKAIRWRLATSAAQITAQEQRSLLTAGALLEERDALAGLKDKVAAEFAALPGLREDGAGDEAWDSACDALEEAWKHLSADVQSATQEAQSALTATLGGSKVAKSLEDTDAERRAALAEAARRAAAFDEASREGNQIIFQNAGGELQKQKQKLQKRAKAYRRGGVSQVSEREPGGEWECSGSQDKEAYEALESERAAALEECQKPGSSEEEVESEASSLEAEGPSDLNWQSRYNADGLFMAEGKMSESEANDWAQLVEALDAAKADLAELAPETSAEALPKSSAWAAIAAKMKTGKLEVDSQEQTAMLAEATRRAAAFDEELQKQRSPGPLQMKKRRKALQKGATPDQVDPLEACRTLADEQTLKKLAKEQAEACAQCEERHLAELTLTDLKPTLNEQFRAEENKWQRAPLAWTELGAAWAAMKDMAKAEKATGGDMAGGSASFRPAAGRPDPERMERRARALWALAALSVASAEEHSRHLRSGAQTQIGEVKAHSPFIDDLEPVAPLDAVAARGAVAAAGIPRQGGARRPALYVPPYLYPDAFPASAKDICHCDAPKEEKLTKEEELWAAEVAKQLNLPLSQVMHPTDFKGIAHCDCGAAEKADGRVFRYVKTQATNSSGFTVAGADPTFPHGSYWEPEAVDASGLMAPADQLRPEDLPPQAPFDEVDLASNLAQHDKIPKKIAKYLDQVESRSSNCDDPTKPCSADCSAGDAVSFELGNTRRAATVLATAAGNALEIEFATGLAAGDVCAAEAGCSLFRVCAPKPGLGAAAPRQCVAQDSDERLSWQGHIERHFQCPENTAGCKRVRQVVQGLYLRKEGKPCRARRLVEDDGDARRAALQEELGSERPVLVAPGQCWPEGDNFLAIAQLTHSRCWSIDPVWMVHVVTWLMSHFICPSLLCTFVFG</sequence>
<evidence type="ECO:0000313" key="2">
    <source>
        <dbReference type="EMBL" id="OLQ02431.1"/>
    </source>
</evidence>
<dbReference type="EMBL" id="LSRX01000264">
    <property type="protein sequence ID" value="OLQ02431.1"/>
    <property type="molecule type" value="Genomic_DNA"/>
</dbReference>
<evidence type="ECO:0000313" key="3">
    <source>
        <dbReference type="Proteomes" id="UP000186817"/>
    </source>
</evidence>
<dbReference type="Proteomes" id="UP000186817">
    <property type="component" value="Unassembled WGS sequence"/>
</dbReference>
<dbReference type="OrthoDB" id="424039at2759"/>
<feature type="region of interest" description="Disordered" evidence="1">
    <location>
        <begin position="497"/>
        <end position="523"/>
    </location>
</feature>
<evidence type="ECO:0000256" key="1">
    <source>
        <dbReference type="SAM" id="MobiDB-lite"/>
    </source>
</evidence>
<reference evidence="2 3" key="1">
    <citation type="submission" date="2016-02" db="EMBL/GenBank/DDBJ databases">
        <title>Genome analysis of coral dinoflagellate symbionts highlights evolutionary adaptations to a symbiotic lifestyle.</title>
        <authorList>
            <person name="Aranda M."/>
            <person name="Li Y."/>
            <person name="Liew Y.J."/>
            <person name="Baumgarten S."/>
            <person name="Simakov O."/>
            <person name="Wilson M."/>
            <person name="Piel J."/>
            <person name="Ashoor H."/>
            <person name="Bougouffa S."/>
            <person name="Bajic V.B."/>
            <person name="Ryu T."/>
            <person name="Ravasi T."/>
            <person name="Bayer T."/>
            <person name="Micklem G."/>
            <person name="Kim H."/>
            <person name="Bhak J."/>
            <person name="Lajeunesse T.C."/>
            <person name="Voolstra C.R."/>
        </authorList>
    </citation>
    <scope>NUCLEOTIDE SEQUENCE [LARGE SCALE GENOMIC DNA]</scope>
    <source>
        <strain evidence="2 3">CCMP2467</strain>
    </source>
</reference>
<protein>
    <submittedName>
        <fullName evidence="2">Uncharacterized protein</fullName>
    </submittedName>
</protein>
<proteinExistence type="predicted"/>
<feature type="region of interest" description="Disordered" evidence="1">
    <location>
        <begin position="381"/>
        <end position="406"/>
    </location>
</feature>